<organism evidence="2 3">
    <name type="scientific">Microvirga brassicacearum</name>
    <dbReference type="NCBI Taxonomy" id="2580413"/>
    <lineage>
        <taxon>Bacteria</taxon>
        <taxon>Pseudomonadati</taxon>
        <taxon>Pseudomonadota</taxon>
        <taxon>Alphaproteobacteria</taxon>
        <taxon>Hyphomicrobiales</taxon>
        <taxon>Methylobacteriaceae</taxon>
        <taxon>Microvirga</taxon>
    </lineage>
</organism>
<dbReference type="AlphaFoldDB" id="A0A5N3P379"/>
<comment type="caution">
    <text evidence="2">The sequence shown here is derived from an EMBL/GenBank/DDBJ whole genome shotgun (WGS) entry which is preliminary data.</text>
</comment>
<accession>A0A5N3P379</accession>
<evidence type="ECO:0000313" key="3">
    <source>
        <dbReference type="Proteomes" id="UP000325684"/>
    </source>
</evidence>
<dbReference type="EMBL" id="VCMV01000079">
    <property type="protein sequence ID" value="KAB0264186.1"/>
    <property type="molecule type" value="Genomic_DNA"/>
</dbReference>
<dbReference type="Proteomes" id="UP000325684">
    <property type="component" value="Unassembled WGS sequence"/>
</dbReference>
<sequence>MEPYSAWADWLNKFHTASEAIQALWIVAGAATVIGVTWVVMRGVVEVVRVWRGDRLPEDNPATDIEPQPWTKLPVIPGLDPGTHVLTHAAQERRGWPDQVRP</sequence>
<evidence type="ECO:0000313" key="2">
    <source>
        <dbReference type="EMBL" id="KAB0264186.1"/>
    </source>
</evidence>
<evidence type="ECO:0000256" key="1">
    <source>
        <dbReference type="SAM" id="Phobius"/>
    </source>
</evidence>
<protein>
    <submittedName>
        <fullName evidence="2">Uncharacterized protein</fullName>
    </submittedName>
</protein>
<feature type="transmembrane region" description="Helical" evidence="1">
    <location>
        <begin position="20"/>
        <end position="45"/>
    </location>
</feature>
<dbReference type="OrthoDB" id="8026107at2"/>
<keyword evidence="1" id="KW-1133">Transmembrane helix</keyword>
<proteinExistence type="predicted"/>
<keyword evidence="1" id="KW-0812">Transmembrane</keyword>
<name>A0A5N3P379_9HYPH</name>
<gene>
    <name evidence="2" type="ORF">FEZ63_24410</name>
</gene>
<dbReference type="RefSeq" id="WP_150949985.1">
    <property type="nucleotide sequence ID" value="NZ_VCMV01000079.1"/>
</dbReference>
<reference evidence="2 3" key="1">
    <citation type="journal article" date="2019" name="Microorganisms">
        <title>Genome Insights into the Novel Species Microvirga brassicacearum, a Rapeseed Endophyte with Biotechnological Potential.</title>
        <authorList>
            <person name="Jimenez-Gomez A."/>
            <person name="Saati-Santamaria Z."/>
            <person name="Igual J.M."/>
            <person name="Rivas R."/>
            <person name="Mateos P.F."/>
            <person name="Garcia-Fraile P."/>
        </authorList>
    </citation>
    <scope>NUCLEOTIDE SEQUENCE [LARGE SCALE GENOMIC DNA]</scope>
    <source>
        <strain evidence="2 3">CDVBN77</strain>
    </source>
</reference>
<keyword evidence="1" id="KW-0472">Membrane</keyword>
<keyword evidence="3" id="KW-1185">Reference proteome</keyword>